<feature type="transmembrane region" description="Helical" evidence="10">
    <location>
        <begin position="301"/>
        <end position="322"/>
    </location>
</feature>
<keyword evidence="9 10" id="KW-0472">Membrane</keyword>
<dbReference type="Proteomes" id="UP001445335">
    <property type="component" value="Unassembled WGS sequence"/>
</dbReference>
<reference evidence="12 13" key="1">
    <citation type="journal article" date="2024" name="Nat. Commun.">
        <title>Phylogenomics reveals the evolutionary origins of lichenization in chlorophyte algae.</title>
        <authorList>
            <person name="Puginier C."/>
            <person name="Libourel C."/>
            <person name="Otte J."/>
            <person name="Skaloud P."/>
            <person name="Haon M."/>
            <person name="Grisel S."/>
            <person name="Petersen M."/>
            <person name="Berrin J.G."/>
            <person name="Delaux P.M."/>
            <person name="Dal Grande F."/>
            <person name="Keller J."/>
        </authorList>
    </citation>
    <scope>NUCLEOTIDE SEQUENCE [LARGE SCALE GENOMIC DNA]</scope>
    <source>
        <strain evidence="12 13">SAG 245.80</strain>
    </source>
</reference>
<evidence type="ECO:0000256" key="4">
    <source>
        <dbReference type="ARBA" id="ARBA00022676"/>
    </source>
</evidence>
<organism evidence="12 13">
    <name type="scientific">Elliptochloris bilobata</name>
    <dbReference type="NCBI Taxonomy" id="381761"/>
    <lineage>
        <taxon>Eukaryota</taxon>
        <taxon>Viridiplantae</taxon>
        <taxon>Chlorophyta</taxon>
        <taxon>core chlorophytes</taxon>
        <taxon>Trebouxiophyceae</taxon>
        <taxon>Trebouxiophyceae incertae sedis</taxon>
        <taxon>Elliptochloris clade</taxon>
        <taxon>Elliptochloris</taxon>
    </lineage>
</organism>
<dbReference type="EC" id="2.4.1.-" evidence="10"/>
<evidence type="ECO:0000256" key="11">
    <source>
        <dbReference type="SAM" id="SignalP"/>
    </source>
</evidence>
<feature type="transmembrane region" description="Helical" evidence="10">
    <location>
        <begin position="176"/>
        <end position="201"/>
    </location>
</feature>
<feature type="signal peptide" evidence="11">
    <location>
        <begin position="1"/>
        <end position="26"/>
    </location>
</feature>
<evidence type="ECO:0000313" key="12">
    <source>
        <dbReference type="EMBL" id="KAK9843497.1"/>
    </source>
</evidence>
<keyword evidence="5 10" id="KW-0808">Transferase</keyword>
<keyword evidence="13" id="KW-1185">Reference proteome</keyword>
<dbReference type="AlphaFoldDB" id="A0AAW1SCV1"/>
<evidence type="ECO:0000256" key="9">
    <source>
        <dbReference type="ARBA" id="ARBA00023136"/>
    </source>
</evidence>
<keyword evidence="6 10" id="KW-0812">Transmembrane</keyword>
<feature type="transmembrane region" description="Helical" evidence="10">
    <location>
        <begin position="115"/>
        <end position="139"/>
    </location>
</feature>
<gene>
    <name evidence="12" type="ORF">WJX81_005989</name>
</gene>
<comment type="caution">
    <text evidence="12">The sequence shown here is derived from an EMBL/GenBank/DDBJ whole genome shotgun (WGS) entry which is preliminary data.</text>
</comment>
<feature type="transmembrane region" description="Helical" evidence="10">
    <location>
        <begin position="329"/>
        <end position="348"/>
    </location>
</feature>
<comment type="pathway">
    <text evidence="2 10">Protein modification; protein glycosylation.</text>
</comment>
<name>A0AAW1SCV1_9CHLO</name>
<keyword evidence="11" id="KW-0732">Signal</keyword>
<dbReference type="EMBL" id="JALJOU010000006">
    <property type="protein sequence ID" value="KAK9843497.1"/>
    <property type="molecule type" value="Genomic_DNA"/>
</dbReference>
<dbReference type="GO" id="GO:0005789">
    <property type="term" value="C:endoplasmic reticulum membrane"/>
    <property type="evidence" value="ECO:0007669"/>
    <property type="project" value="UniProtKB-SubCell"/>
</dbReference>
<evidence type="ECO:0000256" key="1">
    <source>
        <dbReference type="ARBA" id="ARBA00004477"/>
    </source>
</evidence>
<evidence type="ECO:0000256" key="8">
    <source>
        <dbReference type="ARBA" id="ARBA00022989"/>
    </source>
</evidence>
<dbReference type="Pfam" id="PF03155">
    <property type="entry name" value="Alg6_Alg8"/>
    <property type="match status" value="1"/>
</dbReference>
<comment type="caution">
    <text evidence="10">Lacks conserved residue(s) required for the propagation of feature annotation.</text>
</comment>
<feature type="transmembrane region" description="Helical" evidence="10">
    <location>
        <begin position="208"/>
        <end position="226"/>
    </location>
</feature>
<evidence type="ECO:0000256" key="10">
    <source>
        <dbReference type="RuleBase" id="RU363110"/>
    </source>
</evidence>
<evidence type="ECO:0000256" key="7">
    <source>
        <dbReference type="ARBA" id="ARBA00022824"/>
    </source>
</evidence>
<accession>A0AAW1SCV1</accession>
<comment type="similarity">
    <text evidence="3 10">Belongs to the ALG6/ALG8 glucosyltransferase family.</text>
</comment>
<keyword evidence="8 10" id="KW-1133">Transmembrane helix</keyword>
<evidence type="ECO:0000256" key="5">
    <source>
        <dbReference type="ARBA" id="ARBA00022679"/>
    </source>
</evidence>
<protein>
    <recommendedName>
        <fullName evidence="10">Alpha-1,3-glucosyltransferase</fullName>
        <ecNumber evidence="10">2.4.1.-</ecNumber>
    </recommendedName>
</protein>
<proteinExistence type="inferred from homology"/>
<dbReference type="PANTHER" id="PTHR12413">
    <property type="entry name" value="DOLICHYL GLYCOSYLTRANSFERASE"/>
    <property type="match status" value="1"/>
</dbReference>
<keyword evidence="7 10" id="KW-0256">Endoplasmic reticulum</keyword>
<comment type="subcellular location">
    <subcellularLocation>
        <location evidence="1 10">Endoplasmic reticulum membrane</location>
        <topology evidence="1 10">Multi-pass membrane protein</topology>
    </subcellularLocation>
</comment>
<evidence type="ECO:0000256" key="3">
    <source>
        <dbReference type="ARBA" id="ARBA00008715"/>
    </source>
</evidence>
<evidence type="ECO:0000313" key="13">
    <source>
        <dbReference type="Proteomes" id="UP001445335"/>
    </source>
</evidence>
<dbReference type="GO" id="GO:0042281">
    <property type="term" value="F:dolichyl pyrophosphate Man9GlcNAc2 alpha-1,3-glucosyltransferase activity"/>
    <property type="evidence" value="ECO:0007669"/>
    <property type="project" value="TreeGrafter"/>
</dbReference>
<keyword evidence="4 10" id="KW-0328">Glycosyltransferase</keyword>
<evidence type="ECO:0000256" key="2">
    <source>
        <dbReference type="ARBA" id="ARBA00004922"/>
    </source>
</evidence>
<sequence>MFKVFQRPICLLYLLATATLLRLCIGLHSYSGAHTPPRYGDYEAQRHWMEVTLNLPVKHWYANSTDNNLDYWGLDYPPLSAYQSWLYGKLLQPFEPRAFELRRSRGYETPRSKLLLRWCVVASDLLVFFPAVLASVAVLTRGRAPACKSALLAAALLQPAALLIDHGHFQYNNLCLGLAAGAAAAVAGGRHLLGSCLFCLALNHKQMALYYAPAFFAHLLGCALRLPSLPAKVTRICELGATVVATFAACWAPFLVQPARGADVLRRLAPLGRGLYEDYVANFWCSTSALVKWRQLFSQQVLVHACAGCTLAALLPAAVAEARRPSAQGLLRCMAASSFAFFLFSYQVHEKSIMLPLLPLTLLGASGDAGEAMLRRWLPAMAAFSMFPLLKKDRLRRLCG</sequence>
<dbReference type="PANTHER" id="PTHR12413:SF1">
    <property type="entry name" value="DOLICHYL PYROPHOSPHATE MAN9GLCNAC2 ALPHA-1,3-GLUCOSYLTRANSFERASE"/>
    <property type="match status" value="1"/>
</dbReference>
<feature type="chain" id="PRO_5043362836" description="Alpha-1,3-glucosyltransferase" evidence="11">
    <location>
        <begin position="27"/>
        <end position="400"/>
    </location>
</feature>
<evidence type="ECO:0000256" key="6">
    <source>
        <dbReference type="ARBA" id="ARBA00022692"/>
    </source>
</evidence>
<dbReference type="InterPro" id="IPR004856">
    <property type="entry name" value="Glyco_trans_ALG6/ALG8"/>
</dbReference>